<accession>A0A0F9KAT1</accession>
<comment type="caution">
    <text evidence="1">The sequence shown here is derived from an EMBL/GenBank/DDBJ whole genome shotgun (WGS) entry which is preliminary data.</text>
</comment>
<reference evidence="1" key="1">
    <citation type="journal article" date="2015" name="Nature">
        <title>Complex archaea that bridge the gap between prokaryotes and eukaryotes.</title>
        <authorList>
            <person name="Spang A."/>
            <person name="Saw J.H."/>
            <person name="Jorgensen S.L."/>
            <person name="Zaremba-Niedzwiedzka K."/>
            <person name="Martijn J."/>
            <person name="Lind A.E."/>
            <person name="van Eijk R."/>
            <person name="Schleper C."/>
            <person name="Guy L."/>
            <person name="Ettema T.J."/>
        </authorList>
    </citation>
    <scope>NUCLEOTIDE SEQUENCE</scope>
</reference>
<evidence type="ECO:0000313" key="1">
    <source>
        <dbReference type="EMBL" id="KKM19223.1"/>
    </source>
</evidence>
<sequence>MLEKPRVRIQDLTGDARTVMLTMVRLFMQGLPELLQSQGIDCAEEALIQLINEGWVKVCTDETHENYWLEVYDTNTESYVKPLGDNNQWRSNNE</sequence>
<dbReference type="AlphaFoldDB" id="A0A0F9KAT1"/>
<proteinExistence type="predicted"/>
<dbReference type="EMBL" id="LAZR01014039">
    <property type="protein sequence ID" value="KKM19223.1"/>
    <property type="molecule type" value="Genomic_DNA"/>
</dbReference>
<name>A0A0F9KAT1_9ZZZZ</name>
<protein>
    <submittedName>
        <fullName evidence="1">Uncharacterized protein</fullName>
    </submittedName>
</protein>
<gene>
    <name evidence="1" type="ORF">LCGC14_1657820</name>
</gene>
<organism evidence="1">
    <name type="scientific">marine sediment metagenome</name>
    <dbReference type="NCBI Taxonomy" id="412755"/>
    <lineage>
        <taxon>unclassified sequences</taxon>
        <taxon>metagenomes</taxon>
        <taxon>ecological metagenomes</taxon>
    </lineage>
</organism>